<protein>
    <submittedName>
        <fullName evidence="1">ATP synthase F0 subunit 8</fullName>
    </submittedName>
</protein>
<evidence type="ECO:0000313" key="1">
    <source>
        <dbReference type="EMBL" id="ARQ82001.1"/>
    </source>
</evidence>
<dbReference type="GeneID" id="32958199"/>
<dbReference type="RefSeq" id="YP_009379682.1">
    <property type="nucleotide sequence ID" value="NC_034937.1"/>
</dbReference>
<organism evidence="1">
    <name type="scientific">Gammarus fossarum</name>
    <dbReference type="NCBI Taxonomy" id="52638"/>
    <lineage>
        <taxon>Eukaryota</taxon>
        <taxon>Metazoa</taxon>
        <taxon>Ecdysozoa</taxon>
        <taxon>Arthropoda</taxon>
        <taxon>Crustacea</taxon>
        <taxon>Multicrustacea</taxon>
        <taxon>Malacostraca</taxon>
        <taxon>Eumalacostraca</taxon>
        <taxon>Peracarida</taxon>
        <taxon>Amphipoda</taxon>
        <taxon>Senticaudata</taxon>
        <taxon>Gammarida</taxon>
        <taxon>Gammaridira</taxon>
        <taxon>Gammaroidea</taxon>
        <taxon>Gammaridae</taxon>
        <taxon>Gammarus</taxon>
    </lineage>
</organism>
<reference evidence="1" key="1">
    <citation type="journal article" date="2017" name="Mitochondrial DNA Part B Resour">
        <title>The complete mitochondrial genome of a cryptic amphipod species from the Gammarus fossarum complex.</title>
        <authorList>
            <person name="Macher J.N."/>
            <person name="Leese F."/>
            <person name="Weigand A.M."/>
            <person name="Rozenberg A."/>
        </authorList>
    </citation>
    <scope>NUCLEOTIDE SEQUENCE</scope>
</reference>
<sequence>MPQTAPVMSLSVSVIVLQLIMSAASLIYFSNQVTPVYSATISMNPENTYWLW</sequence>
<name>A0A343CZQ1_9CRUS</name>
<gene>
    <name evidence="1" type="primary">ATP8</name>
</gene>
<dbReference type="AlphaFoldDB" id="A0A343CZQ1"/>
<keyword evidence="1" id="KW-0496">Mitochondrion</keyword>
<dbReference type="CTD" id="4509"/>
<proteinExistence type="predicted"/>
<geneLocation type="mitochondrion" evidence="1"/>
<dbReference type="EMBL" id="KY197961">
    <property type="protein sequence ID" value="ARQ82001.1"/>
    <property type="molecule type" value="Genomic_DNA"/>
</dbReference>
<accession>A0A343CZQ1</accession>